<dbReference type="InterPro" id="IPR013651">
    <property type="entry name" value="ATP-grasp_RimK-type"/>
</dbReference>
<name>A0AAJ4A449_9BACT</name>
<dbReference type="GO" id="GO:0046872">
    <property type="term" value="F:metal ion binding"/>
    <property type="evidence" value="ECO:0007669"/>
    <property type="project" value="InterPro"/>
</dbReference>
<keyword evidence="4" id="KW-1185">Reference proteome</keyword>
<dbReference type="Pfam" id="PF08443">
    <property type="entry name" value="RimK"/>
    <property type="match status" value="1"/>
</dbReference>
<dbReference type="SUPFAM" id="SSF56059">
    <property type="entry name" value="Glutathione synthetase ATP-binding domain-like"/>
    <property type="match status" value="1"/>
</dbReference>
<dbReference type="KEGG" id="suln:FJR47_06270"/>
<dbReference type="AlphaFoldDB" id="A0AAJ4A449"/>
<evidence type="ECO:0000313" key="3">
    <source>
        <dbReference type="EMBL" id="QFR43532.1"/>
    </source>
</evidence>
<sequence length="325" mass="37822">MMKKNILFINGIPDDRKMLIQKINKNGLIKWRGKGGANLSYFLKNDLFDQYDIVFDLKGTQELPRQMIHAVFNQISDADTHKNVLKKADSFYKTVSKHVPFFNPPANVMNTTRDNIYRLLQGVDKLHIPKTVKIQPKSPSDIYNTVEKEHFEFPVIFRQAGDHGGISTVKIDDKTEQFYAFPLDGRDYYLTQFVETAKNKIYAKYRLVVVNGEVFIRHVIYGREWMVHAGSQIEEQEISNYKKSVSKHFLTEIKPLIQPTIDQIYYRIGLDYFGIDCHIDNNMNLLVFEINANMNVFTKSKNSVFTKHIEMARQALINMLIKGKK</sequence>
<dbReference type="PROSITE" id="PS50975">
    <property type="entry name" value="ATP_GRASP"/>
    <property type="match status" value="1"/>
</dbReference>
<reference evidence="4" key="1">
    <citation type="submission" date="2019-06" db="EMBL/GenBank/DDBJ databases">
        <title>Sulfurimonas gotlandica sp. nov., a chemoautotrophic and psychrotolerant epsilonproteobacterium isolated from a pelagic redoxcline, and an emended description of the genus Sulfurimonas.</title>
        <authorList>
            <person name="Wang S."/>
            <person name="Jiang L."/>
            <person name="Shao Z."/>
        </authorList>
    </citation>
    <scope>NUCLEOTIDE SEQUENCE [LARGE SCALE GENOMIC DNA]</scope>
    <source>
        <strain evidence="4">1-1N</strain>
    </source>
</reference>
<evidence type="ECO:0000259" key="2">
    <source>
        <dbReference type="PROSITE" id="PS50975"/>
    </source>
</evidence>
<evidence type="ECO:0000256" key="1">
    <source>
        <dbReference type="PROSITE-ProRule" id="PRU00409"/>
    </source>
</evidence>
<organism evidence="3 4">
    <name type="scientific">Sulfurimonas xiamenensis</name>
    <dbReference type="NCBI Taxonomy" id="2590021"/>
    <lineage>
        <taxon>Bacteria</taxon>
        <taxon>Pseudomonadati</taxon>
        <taxon>Campylobacterota</taxon>
        <taxon>Epsilonproteobacteria</taxon>
        <taxon>Campylobacterales</taxon>
        <taxon>Sulfurimonadaceae</taxon>
        <taxon>Sulfurimonas</taxon>
    </lineage>
</organism>
<keyword evidence="1" id="KW-0547">Nucleotide-binding</keyword>
<accession>A0AAJ4A449</accession>
<evidence type="ECO:0000313" key="4">
    <source>
        <dbReference type="Proteomes" id="UP000326061"/>
    </source>
</evidence>
<keyword evidence="1" id="KW-0067">ATP-binding</keyword>
<gene>
    <name evidence="3" type="ORF">FJR47_06270</name>
</gene>
<dbReference type="GO" id="GO:0005524">
    <property type="term" value="F:ATP binding"/>
    <property type="evidence" value="ECO:0007669"/>
    <property type="project" value="UniProtKB-UniRule"/>
</dbReference>
<protein>
    <recommendedName>
        <fullName evidence="2">ATP-grasp domain-containing protein</fullName>
    </recommendedName>
</protein>
<feature type="domain" description="ATP-grasp" evidence="2">
    <location>
        <begin position="120"/>
        <end position="320"/>
    </location>
</feature>
<proteinExistence type="predicted"/>
<dbReference type="InterPro" id="IPR011761">
    <property type="entry name" value="ATP-grasp"/>
</dbReference>
<dbReference type="Gene3D" id="3.30.470.20">
    <property type="entry name" value="ATP-grasp fold, B domain"/>
    <property type="match status" value="1"/>
</dbReference>
<dbReference type="Proteomes" id="UP000326061">
    <property type="component" value="Chromosome"/>
</dbReference>
<dbReference type="EMBL" id="CP041166">
    <property type="protein sequence ID" value="QFR43532.1"/>
    <property type="molecule type" value="Genomic_DNA"/>
</dbReference>